<keyword evidence="6" id="KW-1185">Reference proteome</keyword>
<dbReference type="SMART" id="SM00342">
    <property type="entry name" value="HTH_ARAC"/>
    <property type="match status" value="1"/>
</dbReference>
<dbReference type="RefSeq" id="WP_311678520.1">
    <property type="nucleotide sequence ID" value="NZ_JAVREU010000001.1"/>
</dbReference>
<dbReference type="InterPro" id="IPR035418">
    <property type="entry name" value="AraC-bd_2"/>
</dbReference>
<sequence>MPAEEALARLGASHRPCRCGEALMNLPTLPYGGISIVPAVPDEGHEEFLHLGMIVRTSAVTTREGDKVVLEPKDLVFCDPAPRDVPQFDDDCRMTVFRIARRHLGVPSSDLDRVLGATVPGRGHPGALVSDFLSALAAEARSPRALIGDRLTRSALDLVAVLVMELLEAESAQEVSRAERAGHEMLSRIRAYIDRRLTEPDLSPGSIARAHHISVRYLHKLFQNDGTTVGRWVRQRRLDSCRRELSRDRSRGITVAAVANHWGFSSPAHFSRTFRQAYGMTPSQWQALATSRAGSPVVH</sequence>
<dbReference type="EMBL" id="JAVREU010000001">
    <property type="protein sequence ID" value="MDT0386251.1"/>
    <property type="molecule type" value="Genomic_DNA"/>
</dbReference>
<proteinExistence type="predicted"/>
<dbReference type="InterPro" id="IPR018060">
    <property type="entry name" value="HTH_AraC"/>
</dbReference>
<protein>
    <submittedName>
        <fullName evidence="5">Helix-turn-helix domain-containing protein</fullName>
    </submittedName>
</protein>
<evidence type="ECO:0000256" key="3">
    <source>
        <dbReference type="ARBA" id="ARBA00023163"/>
    </source>
</evidence>
<reference evidence="6" key="1">
    <citation type="submission" date="2023-07" db="EMBL/GenBank/DDBJ databases">
        <title>30 novel species of actinomycetes from the DSMZ collection.</title>
        <authorList>
            <person name="Nouioui I."/>
        </authorList>
    </citation>
    <scope>NUCLEOTIDE SEQUENCE [LARGE SCALE GENOMIC DNA]</scope>
    <source>
        <strain evidence="6">DSM 41921</strain>
    </source>
</reference>
<keyword evidence="2" id="KW-0238">DNA-binding</keyword>
<feature type="domain" description="HTH araC/xylS-type" evidence="4">
    <location>
        <begin position="187"/>
        <end position="288"/>
    </location>
</feature>
<dbReference type="Proteomes" id="UP001183586">
    <property type="component" value="Unassembled WGS sequence"/>
</dbReference>
<dbReference type="Pfam" id="PF12833">
    <property type="entry name" value="HTH_18"/>
    <property type="match status" value="1"/>
</dbReference>
<keyword evidence="3" id="KW-0804">Transcription</keyword>
<evidence type="ECO:0000256" key="2">
    <source>
        <dbReference type="ARBA" id="ARBA00023125"/>
    </source>
</evidence>
<dbReference type="Gene3D" id="1.10.10.60">
    <property type="entry name" value="Homeodomain-like"/>
    <property type="match status" value="1"/>
</dbReference>
<gene>
    <name evidence="5" type="ORF">RM641_02335</name>
</gene>
<keyword evidence="1" id="KW-0805">Transcription regulation</keyword>
<dbReference type="PROSITE" id="PS01124">
    <property type="entry name" value="HTH_ARAC_FAMILY_2"/>
    <property type="match status" value="1"/>
</dbReference>
<comment type="caution">
    <text evidence="5">The sequence shown here is derived from an EMBL/GenBank/DDBJ whole genome shotgun (WGS) entry which is preliminary data.</text>
</comment>
<evidence type="ECO:0000259" key="4">
    <source>
        <dbReference type="PROSITE" id="PS01124"/>
    </source>
</evidence>
<dbReference type="PRINTS" id="PR00032">
    <property type="entry name" value="HTHARAC"/>
</dbReference>
<dbReference type="SUPFAM" id="SSF46689">
    <property type="entry name" value="Homeodomain-like"/>
    <property type="match status" value="1"/>
</dbReference>
<dbReference type="InterPro" id="IPR009057">
    <property type="entry name" value="Homeodomain-like_sf"/>
</dbReference>
<dbReference type="InterPro" id="IPR050204">
    <property type="entry name" value="AraC_XylS_family_regulators"/>
</dbReference>
<organism evidence="5 6">
    <name type="scientific">Streptomyces dubilierae</name>
    <dbReference type="NCBI Taxonomy" id="3075533"/>
    <lineage>
        <taxon>Bacteria</taxon>
        <taxon>Bacillati</taxon>
        <taxon>Actinomycetota</taxon>
        <taxon>Actinomycetes</taxon>
        <taxon>Kitasatosporales</taxon>
        <taxon>Streptomycetaceae</taxon>
        <taxon>Streptomyces</taxon>
    </lineage>
</organism>
<dbReference type="PANTHER" id="PTHR46796">
    <property type="entry name" value="HTH-TYPE TRANSCRIPTIONAL ACTIVATOR RHAS-RELATED"/>
    <property type="match status" value="1"/>
</dbReference>
<evidence type="ECO:0000313" key="6">
    <source>
        <dbReference type="Proteomes" id="UP001183586"/>
    </source>
</evidence>
<accession>A0ABU2P2Y8</accession>
<evidence type="ECO:0000256" key="1">
    <source>
        <dbReference type="ARBA" id="ARBA00023015"/>
    </source>
</evidence>
<dbReference type="PANTHER" id="PTHR46796:SF6">
    <property type="entry name" value="ARAC SUBFAMILY"/>
    <property type="match status" value="1"/>
</dbReference>
<evidence type="ECO:0000313" key="5">
    <source>
        <dbReference type="EMBL" id="MDT0386251.1"/>
    </source>
</evidence>
<dbReference type="InterPro" id="IPR020449">
    <property type="entry name" value="Tscrpt_reg_AraC-type_HTH"/>
</dbReference>
<dbReference type="Pfam" id="PF14525">
    <property type="entry name" value="AraC_binding_2"/>
    <property type="match status" value="1"/>
</dbReference>
<name>A0ABU2P2Y8_9ACTN</name>